<feature type="region of interest" description="Disordered" evidence="3">
    <location>
        <begin position="1"/>
        <end position="22"/>
    </location>
</feature>
<name>U6MQU4_9EIME</name>
<dbReference type="Pfam" id="PF09262">
    <property type="entry name" value="PEX-1N"/>
    <property type="match status" value="1"/>
</dbReference>
<feature type="region of interest" description="Disordered" evidence="3">
    <location>
        <begin position="389"/>
        <end position="410"/>
    </location>
</feature>
<dbReference type="GO" id="GO:0005524">
    <property type="term" value="F:ATP binding"/>
    <property type="evidence" value="ECO:0007669"/>
    <property type="project" value="UniProtKB-KW"/>
</dbReference>
<dbReference type="SUPFAM" id="SSF54585">
    <property type="entry name" value="Cdc48 domain 2-like"/>
    <property type="match status" value="1"/>
</dbReference>
<dbReference type="OrthoDB" id="2187at2759"/>
<feature type="region of interest" description="Disordered" evidence="3">
    <location>
        <begin position="751"/>
        <end position="790"/>
    </location>
</feature>
<organism evidence="5 6">
    <name type="scientific">Eimeria necatrix</name>
    <dbReference type="NCBI Taxonomy" id="51315"/>
    <lineage>
        <taxon>Eukaryota</taxon>
        <taxon>Sar</taxon>
        <taxon>Alveolata</taxon>
        <taxon>Apicomplexa</taxon>
        <taxon>Conoidasida</taxon>
        <taxon>Coccidia</taxon>
        <taxon>Eucoccidiorida</taxon>
        <taxon>Eimeriorina</taxon>
        <taxon>Eimeriidae</taxon>
        <taxon>Eimeria</taxon>
    </lineage>
</organism>
<feature type="region of interest" description="Disordered" evidence="3">
    <location>
        <begin position="248"/>
        <end position="269"/>
    </location>
</feature>
<dbReference type="Gene3D" id="3.10.330.10">
    <property type="match status" value="1"/>
</dbReference>
<proteinExistence type="predicted"/>
<sequence length="1148" mass="123137">MVVPHLEQHQQQRRQEQQQTVPVSSHHVGIIVPLPSLQSCFVRLSGPPSASSLWQQQRHFCRVLQLQQLLPRQQGISPGSQALSAEAEAPARSLAEAAKLVGAPQLYVGWIGAGLGPADAGAVKEATAEAAAAGTRLDDVVYIGVATALCSLLGLAKGERVVVAAVDVDQLEQQQQQQQHLKGPFLPSVEVAPLSREDWDAVQLHAEALEDQVLQQLAVCTPGRPFPLWVGGSSKPVFLRVCTPQLETQDEDELERGPPQKPLRGPLGRPPFILLSQNTELHVRPLAQAAFRRGSPSEVEGVEGDKIKRDILRVLPMPDELVEESCMQERSPGPLLGVFEGPESSRSCCSCCCGKDASRKQPAWPYICLLHPLHVKALQQQQQWLLPALRSRQPRKEAEGTVPSRTERAQQQRRLTQSIAAAESLALVCVRGAAAAESPHAGICGWQGGHAMMLAAAAAAVPLGCLRLPAFVRRLYGWALSSRVCVESCVQLPTLPSCLLLTPLVSSSVHLPLRETEERDKHRERERHCCMGPSSNPRDALTAALIQTEQGRRKLLETFLTLPDKNAADDRTLAAAVAGTAANVGSAASAAAAELRTNSSEATEGQESLQLAVSAFASLLGLALWDGAVVRLSVDLSKEDIKRISNRTAGREAPVELHQQKEQQTSEYANGTNWTSTCVLSADASPFAAIATEQKVKEGLVGTSLGQTSRRPSDFSFREELQDLEEGLGDLYASSDLEPAQCGGVAVGAVTAQPHEDSSSHRRREDGDKQTKLLEPAEPAGPSARRQVTSWPVGEPPTLAHLSHLCSIVEEISLEGARGAEPVEDGFSSACSNTKSIVARPESTNGETMAEPSDRASSPQACCEVTEDPDVVHVIVDVVVSFNAENTKDKASLFLPSLETEAAPQRLSPQFNQDMPLVLAALYRSHFHPRQMPLTPDVGCVLLSSALRNLVLEGGLAAEVTSPLVVPSGAGDAKEHMHSICLPLRFMRTPTANGIPWALEQPSDTSKEGPEKMGHCEVSGGGLAVDAHTARNTSGVIEAAQRLWWLAPPSAFVQPPSAVLSAESSDSGAETQLLRLLQQGCVEVPSAEVHFCLCNFKGGSRLNPLDQLLSVGCSIGPFMRDFNMLNAFGAQPAALSRTGKSLRVKRDV</sequence>
<feature type="compositionally biased region" description="Basic and acidic residues" evidence="3">
    <location>
        <begin position="394"/>
        <end position="410"/>
    </location>
</feature>
<protein>
    <submittedName>
        <fullName evidence="5">Peroxisome biogenesis factor 1, putative</fullName>
    </submittedName>
</protein>
<reference evidence="5" key="1">
    <citation type="submission" date="2013-10" db="EMBL/GenBank/DDBJ databases">
        <title>Genomic analysis of the causative agents of coccidiosis in chickens.</title>
        <authorList>
            <person name="Reid A.J."/>
            <person name="Blake D."/>
            <person name="Billington K."/>
            <person name="Browne H."/>
            <person name="Dunn M."/>
            <person name="Hung S."/>
            <person name="Kawahara F."/>
            <person name="Miranda-Saavedra D."/>
            <person name="Mourier T."/>
            <person name="Nagra H."/>
            <person name="Otto T.D."/>
            <person name="Rawlings N."/>
            <person name="Sanchez A."/>
            <person name="Sanders M."/>
            <person name="Subramaniam C."/>
            <person name="Tay Y."/>
            <person name="Dear P."/>
            <person name="Doerig C."/>
            <person name="Gruber A."/>
            <person name="Parkinson J."/>
            <person name="Shirley M."/>
            <person name="Wan K.L."/>
            <person name="Berriman M."/>
            <person name="Tomley F."/>
            <person name="Pain A."/>
        </authorList>
    </citation>
    <scope>NUCLEOTIDE SEQUENCE [LARGE SCALE GENOMIC DNA]</scope>
    <source>
        <strain evidence="5">Houghton</strain>
    </source>
</reference>
<evidence type="ECO:0000313" key="6">
    <source>
        <dbReference type="Proteomes" id="UP000030754"/>
    </source>
</evidence>
<evidence type="ECO:0000256" key="1">
    <source>
        <dbReference type="ARBA" id="ARBA00022741"/>
    </source>
</evidence>
<gene>
    <name evidence="5" type="ORF">ENH_00086100</name>
</gene>
<dbReference type="RefSeq" id="XP_013433321.1">
    <property type="nucleotide sequence ID" value="XM_013577867.1"/>
</dbReference>
<feature type="compositionally biased region" description="Basic and acidic residues" evidence="3">
    <location>
        <begin position="647"/>
        <end position="661"/>
    </location>
</feature>
<feature type="region of interest" description="Disordered" evidence="3">
    <location>
        <begin position="647"/>
        <end position="669"/>
    </location>
</feature>
<dbReference type="VEuPathDB" id="ToxoDB:ENH_00086100"/>
<dbReference type="EMBL" id="HG723020">
    <property type="protein sequence ID" value="CDJ64854.1"/>
    <property type="molecule type" value="Genomic_DNA"/>
</dbReference>
<keyword evidence="2" id="KW-0067">ATP-binding</keyword>
<dbReference type="InterPro" id="IPR015342">
    <property type="entry name" value="PEX1-N_C-lobe"/>
</dbReference>
<evidence type="ECO:0000256" key="3">
    <source>
        <dbReference type="SAM" id="MobiDB-lite"/>
    </source>
</evidence>
<evidence type="ECO:0000259" key="4">
    <source>
        <dbReference type="Pfam" id="PF09262"/>
    </source>
</evidence>
<evidence type="ECO:0000313" key="5">
    <source>
        <dbReference type="EMBL" id="CDJ64854.1"/>
    </source>
</evidence>
<reference evidence="5" key="2">
    <citation type="submission" date="2013-10" db="EMBL/GenBank/DDBJ databases">
        <authorList>
            <person name="Aslett M."/>
        </authorList>
    </citation>
    <scope>NUCLEOTIDE SEQUENCE [LARGE SCALE GENOMIC DNA]</scope>
    <source>
        <strain evidence="5">Houghton</strain>
    </source>
</reference>
<feature type="domain" description="Peroxisomal ATPase PEX1 N-terminal C-lobe" evidence="4">
    <location>
        <begin position="188"/>
        <end position="285"/>
    </location>
</feature>
<feature type="compositionally biased region" description="Basic and acidic residues" evidence="3">
    <location>
        <begin position="1"/>
        <end position="16"/>
    </location>
</feature>
<dbReference type="Proteomes" id="UP000030754">
    <property type="component" value="Unassembled WGS sequence"/>
</dbReference>
<evidence type="ECO:0000256" key="2">
    <source>
        <dbReference type="ARBA" id="ARBA00022840"/>
    </source>
</evidence>
<dbReference type="GeneID" id="25478737"/>
<dbReference type="AlphaFoldDB" id="U6MQU4"/>
<dbReference type="InterPro" id="IPR029067">
    <property type="entry name" value="CDC48_domain_2-like_sf"/>
</dbReference>
<dbReference type="GO" id="GO:0007031">
    <property type="term" value="P:peroxisome organization"/>
    <property type="evidence" value="ECO:0007669"/>
    <property type="project" value="InterPro"/>
</dbReference>
<dbReference type="GO" id="GO:0005777">
    <property type="term" value="C:peroxisome"/>
    <property type="evidence" value="ECO:0007669"/>
    <property type="project" value="InterPro"/>
</dbReference>
<accession>U6MQU4</accession>
<keyword evidence="1" id="KW-0547">Nucleotide-binding</keyword>
<feature type="compositionally biased region" description="Basic and acidic residues" evidence="3">
    <location>
        <begin position="754"/>
        <end position="772"/>
    </location>
</feature>
<keyword evidence="6" id="KW-1185">Reference proteome</keyword>